<comment type="caution">
    <text evidence="5">The sequence shown here is derived from an EMBL/GenBank/DDBJ whole genome shotgun (WGS) entry which is preliminary data.</text>
</comment>
<evidence type="ECO:0000256" key="2">
    <source>
        <dbReference type="ARBA" id="ARBA00022840"/>
    </source>
</evidence>
<dbReference type="GO" id="GO:0005524">
    <property type="term" value="F:ATP binding"/>
    <property type="evidence" value="ECO:0007669"/>
    <property type="project" value="UniProtKB-KW"/>
</dbReference>
<protein>
    <submittedName>
        <fullName evidence="5">MoxR-like ATPase</fullName>
    </submittedName>
</protein>
<evidence type="ECO:0000259" key="4">
    <source>
        <dbReference type="SMART" id="SM00382"/>
    </source>
</evidence>
<dbReference type="SUPFAM" id="SSF52540">
    <property type="entry name" value="P-loop containing nucleoside triphosphate hydrolases"/>
    <property type="match status" value="1"/>
</dbReference>
<dbReference type="InterPro" id="IPR003593">
    <property type="entry name" value="AAA+_ATPase"/>
</dbReference>
<dbReference type="FunFam" id="3.40.50.300:FF:000640">
    <property type="entry name" value="MoxR family ATPase"/>
    <property type="match status" value="1"/>
</dbReference>
<reference evidence="5 6" key="1">
    <citation type="submission" date="2018-05" db="EMBL/GenBank/DDBJ databases">
        <title>A metagenomic window into the 2 km-deep terrestrial subsurface aquifer revealed taxonomically and functionally diverse microbial community comprising novel uncultured bacterial lineages.</title>
        <authorList>
            <person name="Kadnikov V.V."/>
            <person name="Mardanov A.V."/>
            <person name="Beletsky A.V."/>
            <person name="Banks D."/>
            <person name="Pimenov N.V."/>
            <person name="Frank Y.A."/>
            <person name="Karnachuk O.V."/>
            <person name="Ravin N.V."/>
        </authorList>
    </citation>
    <scope>NUCLEOTIDE SEQUENCE [LARGE SCALE GENOMIC DNA]</scope>
    <source>
        <strain evidence="5">BY5</strain>
    </source>
</reference>
<name>A0A367ZLX9_9BACT</name>
<proteinExistence type="inferred from homology"/>
<organism evidence="5 6">
    <name type="scientific">Candidatus Ozemobacter sibiricus</name>
    <dbReference type="NCBI Taxonomy" id="2268124"/>
    <lineage>
        <taxon>Bacteria</taxon>
        <taxon>Candidatus Ozemobacteria</taxon>
        <taxon>Candidatus Ozemobacterales</taxon>
        <taxon>Candidatus Ozemobacteraceae</taxon>
        <taxon>Candidatus Ozemobacter</taxon>
    </lineage>
</organism>
<dbReference type="PANTHER" id="PTHR42759:SF1">
    <property type="entry name" value="MAGNESIUM-CHELATASE SUBUNIT CHLD"/>
    <property type="match status" value="1"/>
</dbReference>
<evidence type="ECO:0000313" key="6">
    <source>
        <dbReference type="Proteomes" id="UP000252355"/>
    </source>
</evidence>
<evidence type="ECO:0000256" key="3">
    <source>
        <dbReference type="ARBA" id="ARBA00061607"/>
    </source>
</evidence>
<gene>
    <name evidence="5" type="ORF">OZSIB_0239</name>
</gene>
<dbReference type="Proteomes" id="UP000252355">
    <property type="component" value="Unassembled WGS sequence"/>
</dbReference>
<dbReference type="InterPro" id="IPR027417">
    <property type="entry name" value="P-loop_NTPase"/>
</dbReference>
<evidence type="ECO:0000256" key="1">
    <source>
        <dbReference type="ARBA" id="ARBA00022741"/>
    </source>
</evidence>
<dbReference type="PIRSF" id="PIRSF002849">
    <property type="entry name" value="AAA_ATPase_chaperone_MoxR_prd"/>
    <property type="match status" value="1"/>
</dbReference>
<dbReference type="Gene3D" id="3.40.50.300">
    <property type="entry name" value="P-loop containing nucleotide triphosphate hydrolases"/>
    <property type="match status" value="1"/>
</dbReference>
<sequence length="319" mass="35127">MVDVSRVRDIFAGLKREIQKVIVGQETAIDLILSAILIRGHVLLEGVPGTAKTLTVKSLAQTVQAGFQRIQMTPDLMPSDVLGTNMFDARTGTFQVHKGPIFSDLVLVDEINRAPAKTQSALLECMEERQVTIEGNRFPLSPIFTVLATQNPLEYEGTYPLPEAQLDRFIFKVLIDYPQASEENKILEKFEAGFRADKLTEAGLTPVTTPDEILACQEVVKQVKTKPTIIDYITQITRATRDSPDIQVGGGVRSSIGLFLASKAVALIDGRDFVTPDDVKKMVAPVLRHRIILKPEAEIEGVTPDEALNAIVTQIKVPR</sequence>
<dbReference type="Pfam" id="PF07726">
    <property type="entry name" value="AAA_3"/>
    <property type="match status" value="1"/>
</dbReference>
<dbReference type="PANTHER" id="PTHR42759">
    <property type="entry name" value="MOXR FAMILY PROTEIN"/>
    <property type="match status" value="1"/>
</dbReference>
<dbReference type="InterPro" id="IPR041628">
    <property type="entry name" value="ChlI/MoxR_AAA_lid"/>
</dbReference>
<dbReference type="InterPro" id="IPR011703">
    <property type="entry name" value="ATPase_AAA-3"/>
</dbReference>
<evidence type="ECO:0000313" key="5">
    <source>
        <dbReference type="EMBL" id="RCK79125.1"/>
    </source>
</evidence>
<dbReference type="AlphaFoldDB" id="A0A367ZLX9"/>
<comment type="similarity">
    <text evidence="3">Belongs to the MoxR family.</text>
</comment>
<dbReference type="InterPro" id="IPR050764">
    <property type="entry name" value="CbbQ/NirQ/NorQ/GpvN"/>
</dbReference>
<keyword evidence="1" id="KW-0547">Nucleotide-binding</keyword>
<dbReference type="CDD" id="cd00009">
    <property type="entry name" value="AAA"/>
    <property type="match status" value="1"/>
</dbReference>
<dbReference type="GO" id="GO:0016887">
    <property type="term" value="F:ATP hydrolysis activity"/>
    <property type="evidence" value="ECO:0007669"/>
    <property type="project" value="InterPro"/>
</dbReference>
<dbReference type="SMART" id="SM00382">
    <property type="entry name" value="AAA"/>
    <property type="match status" value="1"/>
</dbReference>
<dbReference type="EMBL" id="QOQW01000015">
    <property type="protein sequence ID" value="RCK79125.1"/>
    <property type="molecule type" value="Genomic_DNA"/>
</dbReference>
<accession>A0A367ZLX9</accession>
<dbReference type="Gene3D" id="1.10.8.80">
    <property type="entry name" value="Magnesium chelatase subunit I, C-Terminal domain"/>
    <property type="match status" value="1"/>
</dbReference>
<feature type="domain" description="AAA+ ATPase" evidence="4">
    <location>
        <begin position="38"/>
        <end position="181"/>
    </location>
</feature>
<keyword evidence="2" id="KW-0067">ATP-binding</keyword>
<dbReference type="Pfam" id="PF17863">
    <property type="entry name" value="AAA_lid_2"/>
    <property type="match status" value="1"/>
</dbReference>